<name>A0AAE0J0L7_9PEZI</name>
<dbReference type="RefSeq" id="XP_062676511.1">
    <property type="nucleotide sequence ID" value="XM_062827635.1"/>
</dbReference>
<keyword evidence="2" id="KW-1185">Reference proteome</keyword>
<gene>
    <name evidence="1" type="ORF">B0H65DRAFT_481622</name>
</gene>
<protein>
    <submittedName>
        <fullName evidence="1">Uncharacterized protein</fullName>
    </submittedName>
</protein>
<evidence type="ECO:0000313" key="1">
    <source>
        <dbReference type="EMBL" id="KAK3334345.1"/>
    </source>
</evidence>
<proteinExistence type="predicted"/>
<comment type="caution">
    <text evidence="1">The sequence shown here is derived from an EMBL/GenBank/DDBJ whole genome shotgun (WGS) entry which is preliminary data.</text>
</comment>
<sequence length="104" mass="11572">MARKAAVIKVSFFFLLDSRYSTCRICPKREAISCQLMHLITRAFGSPAFLFAGLDRSLCRISNRLSGIAALTPLTFWKKMVRADMDLATGVNTNSGQHLKTTSQ</sequence>
<reference evidence="1" key="1">
    <citation type="journal article" date="2023" name="Mol. Phylogenet. Evol.">
        <title>Genome-scale phylogeny and comparative genomics of the fungal order Sordariales.</title>
        <authorList>
            <person name="Hensen N."/>
            <person name="Bonometti L."/>
            <person name="Westerberg I."/>
            <person name="Brannstrom I.O."/>
            <person name="Guillou S."/>
            <person name="Cros-Aarteil S."/>
            <person name="Calhoun S."/>
            <person name="Haridas S."/>
            <person name="Kuo A."/>
            <person name="Mondo S."/>
            <person name="Pangilinan J."/>
            <person name="Riley R."/>
            <person name="LaButti K."/>
            <person name="Andreopoulos B."/>
            <person name="Lipzen A."/>
            <person name="Chen C."/>
            <person name="Yan M."/>
            <person name="Daum C."/>
            <person name="Ng V."/>
            <person name="Clum A."/>
            <person name="Steindorff A."/>
            <person name="Ohm R.A."/>
            <person name="Martin F."/>
            <person name="Silar P."/>
            <person name="Natvig D.O."/>
            <person name="Lalanne C."/>
            <person name="Gautier V."/>
            <person name="Ament-Velasquez S.L."/>
            <person name="Kruys A."/>
            <person name="Hutchinson M.I."/>
            <person name="Powell A.J."/>
            <person name="Barry K."/>
            <person name="Miller A.N."/>
            <person name="Grigoriev I.V."/>
            <person name="Debuchy R."/>
            <person name="Gladieux P."/>
            <person name="Hiltunen Thoren M."/>
            <person name="Johannesson H."/>
        </authorList>
    </citation>
    <scope>NUCLEOTIDE SEQUENCE</scope>
    <source>
        <strain evidence="1">CBS 560.94</strain>
    </source>
</reference>
<dbReference type="AlphaFoldDB" id="A0AAE0J0L7"/>
<organism evidence="1 2">
    <name type="scientific">Neurospora tetraspora</name>
    <dbReference type="NCBI Taxonomy" id="94610"/>
    <lineage>
        <taxon>Eukaryota</taxon>
        <taxon>Fungi</taxon>
        <taxon>Dikarya</taxon>
        <taxon>Ascomycota</taxon>
        <taxon>Pezizomycotina</taxon>
        <taxon>Sordariomycetes</taxon>
        <taxon>Sordariomycetidae</taxon>
        <taxon>Sordariales</taxon>
        <taxon>Sordariaceae</taxon>
        <taxon>Neurospora</taxon>
    </lineage>
</organism>
<dbReference type="GeneID" id="87864789"/>
<evidence type="ECO:0000313" key="2">
    <source>
        <dbReference type="Proteomes" id="UP001278500"/>
    </source>
</evidence>
<reference evidence="1" key="2">
    <citation type="submission" date="2023-06" db="EMBL/GenBank/DDBJ databases">
        <authorList>
            <consortium name="Lawrence Berkeley National Laboratory"/>
            <person name="Haridas S."/>
            <person name="Hensen N."/>
            <person name="Bonometti L."/>
            <person name="Westerberg I."/>
            <person name="Brannstrom I.O."/>
            <person name="Guillou S."/>
            <person name="Cros-Aarteil S."/>
            <person name="Calhoun S."/>
            <person name="Kuo A."/>
            <person name="Mondo S."/>
            <person name="Pangilinan J."/>
            <person name="Riley R."/>
            <person name="Labutti K."/>
            <person name="Andreopoulos B."/>
            <person name="Lipzen A."/>
            <person name="Chen C."/>
            <person name="Yanf M."/>
            <person name="Daum C."/>
            <person name="Ng V."/>
            <person name="Clum A."/>
            <person name="Steindorff A."/>
            <person name="Ohm R."/>
            <person name="Martin F."/>
            <person name="Silar P."/>
            <person name="Natvig D."/>
            <person name="Lalanne C."/>
            <person name="Gautier V."/>
            <person name="Ament-Velasquez S.L."/>
            <person name="Kruys A."/>
            <person name="Hutchinson M.I."/>
            <person name="Powell A.J."/>
            <person name="Barry K."/>
            <person name="Miller A.N."/>
            <person name="Grigoriev I.V."/>
            <person name="Debuchy R."/>
            <person name="Gladieux P."/>
            <person name="Thoren M.H."/>
            <person name="Johannesson H."/>
        </authorList>
    </citation>
    <scope>NUCLEOTIDE SEQUENCE</scope>
    <source>
        <strain evidence="1">CBS 560.94</strain>
    </source>
</reference>
<dbReference type="EMBL" id="JAUEPP010000011">
    <property type="protein sequence ID" value="KAK3334345.1"/>
    <property type="molecule type" value="Genomic_DNA"/>
</dbReference>
<dbReference type="Proteomes" id="UP001278500">
    <property type="component" value="Unassembled WGS sequence"/>
</dbReference>
<accession>A0AAE0J0L7</accession>